<keyword evidence="3" id="KW-1185">Reference proteome</keyword>
<dbReference type="Proteomes" id="UP000240572">
    <property type="component" value="Unassembled WGS sequence"/>
</dbReference>
<proteinExistence type="predicted"/>
<evidence type="ECO:0000256" key="1">
    <source>
        <dbReference type="SAM" id="MobiDB-lite"/>
    </source>
</evidence>
<comment type="caution">
    <text evidence="2">The sequence shown here is derived from an EMBL/GenBank/DDBJ whole genome shotgun (WGS) entry which is preliminary data.</text>
</comment>
<name>A0A2P8D6D2_9BACT</name>
<organism evidence="2 3">
    <name type="scientific">Taibaiella chishuiensis</name>
    <dbReference type="NCBI Taxonomy" id="1434707"/>
    <lineage>
        <taxon>Bacteria</taxon>
        <taxon>Pseudomonadati</taxon>
        <taxon>Bacteroidota</taxon>
        <taxon>Chitinophagia</taxon>
        <taxon>Chitinophagales</taxon>
        <taxon>Chitinophagaceae</taxon>
        <taxon>Taibaiella</taxon>
    </lineage>
</organism>
<dbReference type="EMBL" id="PYGD01000003">
    <property type="protein sequence ID" value="PSK92786.1"/>
    <property type="molecule type" value="Genomic_DNA"/>
</dbReference>
<dbReference type="AlphaFoldDB" id="A0A2P8D6D2"/>
<evidence type="ECO:0000313" key="3">
    <source>
        <dbReference type="Proteomes" id="UP000240572"/>
    </source>
</evidence>
<dbReference type="RefSeq" id="WP_106522964.1">
    <property type="nucleotide sequence ID" value="NZ_PYGD01000003.1"/>
</dbReference>
<reference evidence="2 3" key="1">
    <citation type="submission" date="2018-03" db="EMBL/GenBank/DDBJ databases">
        <title>Genomic Encyclopedia of Type Strains, Phase III (KMG-III): the genomes of soil and plant-associated and newly described type strains.</title>
        <authorList>
            <person name="Whitman W."/>
        </authorList>
    </citation>
    <scope>NUCLEOTIDE SEQUENCE [LARGE SCALE GENOMIC DNA]</scope>
    <source>
        <strain evidence="2 3">CGMCC 1.12700</strain>
    </source>
</reference>
<dbReference type="OrthoDB" id="277821at2"/>
<evidence type="ECO:0000313" key="2">
    <source>
        <dbReference type="EMBL" id="PSK92786.1"/>
    </source>
</evidence>
<feature type="region of interest" description="Disordered" evidence="1">
    <location>
        <begin position="1"/>
        <end position="24"/>
    </location>
</feature>
<dbReference type="InterPro" id="IPR011473">
    <property type="entry name" value="DUF1579"/>
</dbReference>
<dbReference type="Pfam" id="PF07617">
    <property type="entry name" value="DUF1579"/>
    <property type="match status" value="1"/>
</dbReference>
<sequence length="187" mass="21062">MEKMVLPSTLTMTSGGATGQTDPENAWPAFIMPGEEHEIMAAETGNWRLEFFFFSAPGAAPQKGQGLSTHSAILGGRYYQSVHQGSIMGMPFEGQALIGYDNHRKIYFSTWIDNMGTDILYSEGQYNAREKRIELTGKRTDPTTGEPVPCKQFMIYTDEDNMTLQRFDQSGAQEFLSLEVRFMRIHP</sequence>
<accession>A0A2P8D6D2</accession>
<gene>
    <name evidence="2" type="ORF">B0I18_103369</name>
</gene>
<feature type="compositionally biased region" description="Polar residues" evidence="1">
    <location>
        <begin position="8"/>
        <end position="23"/>
    </location>
</feature>
<protein>
    <submittedName>
        <fullName evidence="2">Uncharacterized protein DUF1579</fullName>
    </submittedName>
</protein>